<dbReference type="InterPro" id="IPR058245">
    <property type="entry name" value="NreC/VraR/RcsB-like_REC"/>
</dbReference>
<name>A0A6L3VHX9_9ACTN</name>
<sequence>MDAGPIRVVLVDDQELVRAGFTMVLDAQPDIEVVGEAGDGQQALDLLRTTAADVVLMDVRMPRMDGIEATRRVVSGEGGGPGGDGPKVIILTTFDLDEYAFAAIKAGAGGFLLKDAGPAQLIEAIKAVHSGDAVVAPSTTKRLLDRFALHLPDTEEKASGALESLTEREGEVLRLVARGMSNAEIAGRLFVSEATVKTHMGRILMKLGLRDRVQAVVFAYETGLVKSGQGGDAW</sequence>
<gene>
    <name evidence="8" type="ORF">F9B16_36315</name>
</gene>
<dbReference type="InterPro" id="IPR000792">
    <property type="entry name" value="Tscrpt_reg_LuxR_C"/>
</dbReference>
<evidence type="ECO:0000259" key="7">
    <source>
        <dbReference type="PROSITE" id="PS50110"/>
    </source>
</evidence>
<keyword evidence="2" id="KW-0805">Transcription regulation</keyword>
<dbReference type="Proteomes" id="UP000483004">
    <property type="component" value="Unassembled WGS sequence"/>
</dbReference>
<evidence type="ECO:0000256" key="5">
    <source>
        <dbReference type="PROSITE-ProRule" id="PRU00169"/>
    </source>
</evidence>
<keyword evidence="4" id="KW-0804">Transcription</keyword>
<dbReference type="GO" id="GO:0000160">
    <property type="term" value="P:phosphorelay signal transduction system"/>
    <property type="evidence" value="ECO:0007669"/>
    <property type="project" value="InterPro"/>
</dbReference>
<evidence type="ECO:0000256" key="2">
    <source>
        <dbReference type="ARBA" id="ARBA00023015"/>
    </source>
</evidence>
<dbReference type="PANTHER" id="PTHR43214:SF24">
    <property type="entry name" value="TRANSCRIPTIONAL REGULATORY PROTEIN NARL-RELATED"/>
    <property type="match status" value="1"/>
</dbReference>
<dbReference type="SUPFAM" id="SSF52172">
    <property type="entry name" value="CheY-like"/>
    <property type="match status" value="1"/>
</dbReference>
<reference evidence="8 9" key="1">
    <citation type="submission" date="2019-09" db="EMBL/GenBank/DDBJ databases">
        <title>Actinomadura physcomitrii sp. nov., a novel actinomycete isolated from moss [Physcomitrium sphaericum (Ludw) Fuernr].</title>
        <authorList>
            <person name="Liu C."/>
            <person name="Zhuang X."/>
        </authorList>
    </citation>
    <scope>NUCLEOTIDE SEQUENCE [LARGE SCALE GENOMIC DNA]</scope>
    <source>
        <strain evidence="8 9">CYP1-1B</strain>
    </source>
</reference>
<evidence type="ECO:0000313" key="9">
    <source>
        <dbReference type="Proteomes" id="UP000483004"/>
    </source>
</evidence>
<dbReference type="AlphaFoldDB" id="A0A6L3VHX9"/>
<evidence type="ECO:0000313" key="8">
    <source>
        <dbReference type="EMBL" id="KAB2370334.1"/>
    </source>
</evidence>
<dbReference type="InterPro" id="IPR039420">
    <property type="entry name" value="WalR-like"/>
</dbReference>
<dbReference type="InterPro" id="IPR016032">
    <property type="entry name" value="Sig_transdc_resp-reg_C-effctor"/>
</dbReference>
<dbReference type="Gene3D" id="3.40.50.2300">
    <property type="match status" value="1"/>
</dbReference>
<dbReference type="SMART" id="SM00421">
    <property type="entry name" value="HTH_LUXR"/>
    <property type="match status" value="1"/>
</dbReference>
<dbReference type="PRINTS" id="PR00038">
    <property type="entry name" value="HTHLUXR"/>
</dbReference>
<keyword evidence="9" id="KW-1185">Reference proteome</keyword>
<dbReference type="PANTHER" id="PTHR43214">
    <property type="entry name" value="TWO-COMPONENT RESPONSE REGULATOR"/>
    <property type="match status" value="1"/>
</dbReference>
<dbReference type="EMBL" id="WBMR01000159">
    <property type="protein sequence ID" value="KAB2370334.1"/>
    <property type="molecule type" value="Genomic_DNA"/>
</dbReference>
<dbReference type="GO" id="GO:0006355">
    <property type="term" value="P:regulation of DNA-templated transcription"/>
    <property type="evidence" value="ECO:0007669"/>
    <property type="project" value="InterPro"/>
</dbReference>
<dbReference type="CDD" id="cd06170">
    <property type="entry name" value="LuxR_C_like"/>
    <property type="match status" value="1"/>
</dbReference>
<evidence type="ECO:0000256" key="3">
    <source>
        <dbReference type="ARBA" id="ARBA00023125"/>
    </source>
</evidence>
<dbReference type="Pfam" id="PF00196">
    <property type="entry name" value="GerE"/>
    <property type="match status" value="1"/>
</dbReference>
<dbReference type="PROSITE" id="PS00622">
    <property type="entry name" value="HTH_LUXR_1"/>
    <property type="match status" value="1"/>
</dbReference>
<dbReference type="GO" id="GO:0003677">
    <property type="term" value="F:DNA binding"/>
    <property type="evidence" value="ECO:0007669"/>
    <property type="project" value="UniProtKB-KW"/>
</dbReference>
<proteinExistence type="predicted"/>
<accession>A0A6L3VHX9</accession>
<dbReference type="CDD" id="cd17535">
    <property type="entry name" value="REC_NarL-like"/>
    <property type="match status" value="1"/>
</dbReference>
<evidence type="ECO:0000259" key="6">
    <source>
        <dbReference type="PROSITE" id="PS50043"/>
    </source>
</evidence>
<feature type="domain" description="Response regulatory" evidence="7">
    <location>
        <begin position="7"/>
        <end position="129"/>
    </location>
</feature>
<organism evidence="8 9">
    <name type="scientific">Actinomadura montaniterrae</name>
    <dbReference type="NCBI Taxonomy" id="1803903"/>
    <lineage>
        <taxon>Bacteria</taxon>
        <taxon>Bacillati</taxon>
        <taxon>Actinomycetota</taxon>
        <taxon>Actinomycetes</taxon>
        <taxon>Streptosporangiales</taxon>
        <taxon>Thermomonosporaceae</taxon>
        <taxon>Actinomadura</taxon>
    </lineage>
</organism>
<dbReference type="PROSITE" id="PS50043">
    <property type="entry name" value="HTH_LUXR_2"/>
    <property type="match status" value="1"/>
</dbReference>
<dbReference type="PROSITE" id="PS50110">
    <property type="entry name" value="RESPONSE_REGULATORY"/>
    <property type="match status" value="1"/>
</dbReference>
<dbReference type="SUPFAM" id="SSF46894">
    <property type="entry name" value="C-terminal effector domain of the bipartite response regulators"/>
    <property type="match status" value="1"/>
</dbReference>
<dbReference type="InterPro" id="IPR001789">
    <property type="entry name" value="Sig_transdc_resp-reg_receiver"/>
</dbReference>
<dbReference type="Pfam" id="PF00072">
    <property type="entry name" value="Response_reg"/>
    <property type="match status" value="1"/>
</dbReference>
<dbReference type="OrthoDB" id="9808843at2"/>
<keyword evidence="3" id="KW-0238">DNA-binding</keyword>
<feature type="domain" description="HTH luxR-type" evidence="6">
    <location>
        <begin position="158"/>
        <end position="223"/>
    </location>
</feature>
<dbReference type="SMART" id="SM00448">
    <property type="entry name" value="REC"/>
    <property type="match status" value="1"/>
</dbReference>
<evidence type="ECO:0000256" key="1">
    <source>
        <dbReference type="ARBA" id="ARBA00022553"/>
    </source>
</evidence>
<keyword evidence="1 5" id="KW-0597">Phosphoprotein</keyword>
<comment type="caution">
    <text evidence="8">The sequence shown here is derived from an EMBL/GenBank/DDBJ whole genome shotgun (WGS) entry which is preliminary data.</text>
</comment>
<dbReference type="InterPro" id="IPR011006">
    <property type="entry name" value="CheY-like_superfamily"/>
</dbReference>
<feature type="modified residue" description="4-aspartylphosphate" evidence="5">
    <location>
        <position position="58"/>
    </location>
</feature>
<protein>
    <submittedName>
        <fullName evidence="8">Response regulator transcription factor</fullName>
    </submittedName>
</protein>
<evidence type="ECO:0000256" key="4">
    <source>
        <dbReference type="ARBA" id="ARBA00023163"/>
    </source>
</evidence>